<feature type="region of interest" description="Disordered" evidence="1">
    <location>
        <begin position="493"/>
        <end position="519"/>
    </location>
</feature>
<feature type="compositionally biased region" description="Basic and acidic residues" evidence="1">
    <location>
        <begin position="40"/>
        <end position="71"/>
    </location>
</feature>
<evidence type="ECO:0000256" key="1">
    <source>
        <dbReference type="SAM" id="MobiDB-lite"/>
    </source>
</evidence>
<feature type="compositionally biased region" description="Basic residues" evidence="1">
    <location>
        <begin position="1"/>
        <end position="13"/>
    </location>
</feature>
<feature type="compositionally biased region" description="Basic and acidic residues" evidence="1">
    <location>
        <begin position="104"/>
        <end position="123"/>
    </location>
</feature>
<dbReference type="Proteomes" id="UP000000763">
    <property type="component" value="Chromosome 4"/>
</dbReference>
<feature type="region of interest" description="Disordered" evidence="1">
    <location>
        <begin position="98"/>
        <end position="178"/>
    </location>
</feature>
<feature type="region of interest" description="Disordered" evidence="1">
    <location>
        <begin position="1"/>
        <end position="72"/>
    </location>
</feature>
<dbReference type="AlphaFoldDB" id="A0A5S6RBM9"/>
<proteinExistence type="predicted"/>
<feature type="compositionally biased region" description="Polar residues" evidence="1">
    <location>
        <begin position="146"/>
        <end position="155"/>
    </location>
</feature>
<dbReference type="EMBL" id="BX569684">
    <property type="protein sequence ID" value="CAE05805.2"/>
    <property type="molecule type" value="Genomic_DNA"/>
</dbReference>
<organism evidence="2 3">
    <name type="scientific">Oryza sativa subsp. japonica</name>
    <name type="common">Rice</name>
    <dbReference type="NCBI Taxonomy" id="39947"/>
    <lineage>
        <taxon>Eukaryota</taxon>
        <taxon>Viridiplantae</taxon>
        <taxon>Streptophyta</taxon>
        <taxon>Embryophyta</taxon>
        <taxon>Tracheophyta</taxon>
        <taxon>Spermatophyta</taxon>
        <taxon>Magnoliopsida</taxon>
        <taxon>Liliopsida</taxon>
        <taxon>Poales</taxon>
        <taxon>Poaceae</taxon>
        <taxon>BOP clade</taxon>
        <taxon>Oryzoideae</taxon>
        <taxon>Oryzeae</taxon>
        <taxon>Oryzinae</taxon>
        <taxon>Oryza</taxon>
        <taxon>Oryza sativa</taxon>
    </lineage>
</organism>
<protein>
    <submittedName>
        <fullName evidence="2">OSJNBb0046K02.15 protein</fullName>
    </submittedName>
</protein>
<evidence type="ECO:0000313" key="2">
    <source>
        <dbReference type="EMBL" id="CAE05805.2"/>
    </source>
</evidence>
<sequence>MAKTIKQRRRRAKDRAGIPQAGADRGELRAKPLRANATKEGCEGEGCKAKEERSRRGDGRRGGSRAPDVHRRCWGSTIGFGTRAATTTFGSCRFVGAGAKHGRHGESSRSGKGAPDRGRDPFDKPAAGAPSRFVTAGNGLDRARRCTSQPQPRSTGRSRHGGHAPKHDTTPRHVSPNARTAVGVRGSTAGQGHFGPNPPVFGGLHSTPSPPTSINLAPSVTSHASANVLRRAAFGRSNTLGPSCVAAGSAGRCPSTPPTTWPSVTSFGANQVPNQVAMAWTQPSFDLSMAAHQASPFGAGQPCTVAKPHAQAMTSPFATPYPQQGAAGEGTYEEPKTQQHLLGIRQRPGESIREYMRCFSQARCQVQDITEASVLNAASARLLEGELTRKIANKEPQTLEHLLSIIDGYTRGEEDSKRRQAIQAEYDKASVAAAQAQVQAQVAELGKAVMAVEEVQALRKEFDAQQASSHQQPVNKKVRKDLYCTFHGRSSDTTEQCRSIRQHGNAQDPRPQQGAAVEAPREIVQEQGPPAEQCQDVQRRVIQVITRADPPNQLSKRQKKQFKGLASWFWWRSSSSTRPSTIGGSLRTCENKHEEQILFDVVNIPYNYNAIFGRTTLNKFEAISTTIISSSRCLALQE</sequence>
<gene>
    <name evidence="2" type="ORF">OSJNBb0046K02.15</name>
</gene>
<reference evidence="3" key="2">
    <citation type="journal article" date="2008" name="Nucleic Acids Res.">
        <title>The rice annotation project database (RAP-DB): 2008 update.</title>
        <authorList>
            <consortium name="The rice annotation project (RAP)"/>
        </authorList>
    </citation>
    <scope>GENOME REANNOTATION</scope>
    <source>
        <strain evidence="3">cv. Nipponbare</strain>
    </source>
</reference>
<name>A0A5S6RBM9_ORYSJ</name>
<accession>A0A5S6RBM9</accession>
<feature type="compositionally biased region" description="Polar residues" evidence="1">
    <location>
        <begin position="493"/>
        <end position="505"/>
    </location>
</feature>
<evidence type="ECO:0000313" key="3">
    <source>
        <dbReference type="Proteomes" id="UP000000763"/>
    </source>
</evidence>
<reference evidence="3" key="1">
    <citation type="journal article" date="2005" name="Nature">
        <title>The map-based sequence of the rice genome.</title>
        <authorList>
            <consortium name="International rice genome sequencing project (IRGSP)"/>
            <person name="Matsumoto T."/>
            <person name="Wu J."/>
            <person name="Kanamori H."/>
            <person name="Katayose Y."/>
            <person name="Fujisawa M."/>
            <person name="Namiki N."/>
            <person name="Mizuno H."/>
            <person name="Yamamoto K."/>
            <person name="Antonio B.A."/>
            <person name="Baba T."/>
            <person name="Sakata K."/>
            <person name="Nagamura Y."/>
            <person name="Aoki H."/>
            <person name="Arikawa K."/>
            <person name="Arita K."/>
            <person name="Bito T."/>
            <person name="Chiden Y."/>
            <person name="Fujitsuka N."/>
            <person name="Fukunaka R."/>
            <person name="Hamada M."/>
            <person name="Harada C."/>
            <person name="Hayashi A."/>
            <person name="Hijishita S."/>
            <person name="Honda M."/>
            <person name="Hosokawa S."/>
            <person name="Ichikawa Y."/>
            <person name="Idonuma A."/>
            <person name="Iijima M."/>
            <person name="Ikeda M."/>
            <person name="Ikeno M."/>
            <person name="Ito K."/>
            <person name="Ito S."/>
            <person name="Ito T."/>
            <person name="Ito Y."/>
            <person name="Ito Y."/>
            <person name="Iwabuchi A."/>
            <person name="Kamiya K."/>
            <person name="Karasawa W."/>
            <person name="Kurita K."/>
            <person name="Katagiri S."/>
            <person name="Kikuta A."/>
            <person name="Kobayashi H."/>
            <person name="Kobayashi N."/>
            <person name="Machita K."/>
            <person name="Maehara T."/>
            <person name="Masukawa M."/>
            <person name="Mizubayashi T."/>
            <person name="Mukai Y."/>
            <person name="Nagasaki H."/>
            <person name="Nagata Y."/>
            <person name="Naito S."/>
            <person name="Nakashima M."/>
            <person name="Nakama Y."/>
            <person name="Nakamichi Y."/>
            <person name="Nakamura M."/>
            <person name="Meguro A."/>
            <person name="Negishi M."/>
            <person name="Ohta I."/>
            <person name="Ohta T."/>
            <person name="Okamoto M."/>
            <person name="Ono N."/>
            <person name="Saji S."/>
            <person name="Sakaguchi M."/>
            <person name="Sakai K."/>
            <person name="Shibata M."/>
            <person name="Shimokawa T."/>
            <person name="Song J."/>
            <person name="Takazaki Y."/>
            <person name="Terasawa K."/>
            <person name="Tsugane M."/>
            <person name="Tsuji K."/>
            <person name="Ueda S."/>
            <person name="Waki K."/>
            <person name="Yamagata H."/>
            <person name="Yamamoto M."/>
            <person name="Yamamoto S."/>
            <person name="Yamane H."/>
            <person name="Yoshiki S."/>
            <person name="Yoshihara R."/>
            <person name="Yukawa K."/>
            <person name="Zhong H."/>
            <person name="Yano M."/>
            <person name="Yuan Q."/>
            <person name="Ouyang S."/>
            <person name="Liu J."/>
            <person name="Jones K.M."/>
            <person name="Gansberger K."/>
            <person name="Moffat K."/>
            <person name="Hill J."/>
            <person name="Bera J."/>
            <person name="Fadrosh D."/>
            <person name="Jin S."/>
            <person name="Johri S."/>
            <person name="Kim M."/>
            <person name="Overton L."/>
            <person name="Reardon M."/>
            <person name="Tsitrin T."/>
            <person name="Vuong H."/>
            <person name="Weaver B."/>
            <person name="Ciecko A."/>
            <person name="Tallon L."/>
            <person name="Jackson J."/>
            <person name="Pai G."/>
            <person name="Aken S.V."/>
            <person name="Utterback T."/>
            <person name="Reidmuller S."/>
            <person name="Feldblyum T."/>
            <person name="Hsiao J."/>
            <person name="Zismann V."/>
            <person name="Iobst S."/>
            <person name="de Vazeille A.R."/>
            <person name="Buell C.R."/>
            <person name="Ying K."/>
            <person name="Li Y."/>
            <person name="Lu T."/>
            <person name="Huang Y."/>
            <person name="Zhao Q."/>
            <person name="Feng Q."/>
            <person name="Zhang L."/>
            <person name="Zhu J."/>
            <person name="Weng Q."/>
            <person name="Mu J."/>
            <person name="Lu Y."/>
            <person name="Fan D."/>
            <person name="Liu Y."/>
            <person name="Guan J."/>
            <person name="Zhang Y."/>
            <person name="Yu S."/>
            <person name="Liu X."/>
            <person name="Zhang Y."/>
            <person name="Hong G."/>
            <person name="Han B."/>
            <person name="Choisne N."/>
            <person name="Demange N."/>
            <person name="Orjeda G."/>
            <person name="Samain S."/>
            <person name="Cattolico L."/>
            <person name="Pelletier E."/>
            <person name="Couloux A."/>
            <person name="Segurens B."/>
            <person name="Wincker P."/>
            <person name="D'Hont A."/>
            <person name="Scarpelli C."/>
            <person name="Weissenbach J."/>
            <person name="Salanoubat M."/>
            <person name="Quetier F."/>
            <person name="Yu Y."/>
            <person name="Kim H.R."/>
            <person name="Rambo T."/>
            <person name="Currie J."/>
            <person name="Collura K."/>
            <person name="Luo M."/>
            <person name="Yang T."/>
            <person name="Ammiraju J.S.S."/>
            <person name="Engler F."/>
            <person name="Soderlund C."/>
            <person name="Wing R.A."/>
            <person name="Palmer L.E."/>
            <person name="de la Bastide M."/>
            <person name="Spiegel L."/>
            <person name="Nascimento L."/>
            <person name="Zutavern T."/>
            <person name="O'Shaughnessy A."/>
            <person name="Dike S."/>
            <person name="Dedhia N."/>
            <person name="Preston R."/>
            <person name="Balija V."/>
            <person name="McCombie W.R."/>
            <person name="Chow T."/>
            <person name="Chen H."/>
            <person name="Chung M."/>
            <person name="Chen C."/>
            <person name="Shaw J."/>
            <person name="Wu H."/>
            <person name="Hsiao K."/>
            <person name="Chao Y."/>
            <person name="Chu M."/>
            <person name="Cheng C."/>
            <person name="Hour A."/>
            <person name="Lee P."/>
            <person name="Lin S."/>
            <person name="Lin Y."/>
            <person name="Liou J."/>
            <person name="Liu S."/>
            <person name="Hsing Y."/>
            <person name="Raghuvanshi S."/>
            <person name="Mohanty A."/>
            <person name="Bharti A.K."/>
            <person name="Gaur A."/>
            <person name="Gupta V."/>
            <person name="Kumar D."/>
            <person name="Ravi V."/>
            <person name="Vij S."/>
            <person name="Kapur A."/>
            <person name="Khurana P."/>
            <person name="Khurana P."/>
            <person name="Khurana J.P."/>
            <person name="Tyagi A.K."/>
            <person name="Gaikwad K."/>
            <person name="Singh A."/>
            <person name="Dalal V."/>
            <person name="Srivastava S."/>
            <person name="Dixit A."/>
            <person name="Pal A.K."/>
            <person name="Ghazi I.A."/>
            <person name="Yadav M."/>
            <person name="Pandit A."/>
            <person name="Bhargava A."/>
            <person name="Sureshbabu K."/>
            <person name="Batra K."/>
            <person name="Sharma T.R."/>
            <person name="Mohapatra T."/>
            <person name="Singh N.K."/>
            <person name="Messing J."/>
            <person name="Nelson A.B."/>
            <person name="Fuks G."/>
            <person name="Kavchok S."/>
            <person name="Keizer G."/>
            <person name="Linton E."/>
            <person name="Llaca V."/>
            <person name="Song R."/>
            <person name="Tanyolac B."/>
            <person name="Young S."/>
            <person name="Ho-Il K."/>
            <person name="Hahn J.H."/>
            <person name="Sangsakoo G."/>
            <person name="Vanavichit A."/>
            <person name="de Mattos Luiz.A.T."/>
            <person name="Zimmer P.D."/>
            <person name="Malone G."/>
            <person name="Dellagostin O."/>
            <person name="de Oliveira A.C."/>
            <person name="Bevan M."/>
            <person name="Bancroft I."/>
            <person name="Minx P."/>
            <person name="Cordum H."/>
            <person name="Wilson R."/>
            <person name="Cheng Z."/>
            <person name="Jin W."/>
            <person name="Jiang J."/>
            <person name="Leong S.A."/>
            <person name="Iwama H."/>
            <person name="Gojobori T."/>
            <person name="Itoh T."/>
            <person name="Niimura Y."/>
            <person name="Fujii Y."/>
            <person name="Habara T."/>
            <person name="Sakai H."/>
            <person name="Sato Y."/>
            <person name="Wilson G."/>
            <person name="Kumar K."/>
            <person name="McCouch S."/>
            <person name="Juretic N."/>
            <person name="Hoen D."/>
            <person name="Wright S."/>
            <person name="Bruskiewich R."/>
            <person name="Bureau T."/>
            <person name="Miyao A."/>
            <person name="Hirochika H."/>
            <person name="Nishikawa T."/>
            <person name="Kadowaki K."/>
            <person name="Sugiura M."/>
            <person name="Burr B."/>
            <person name="Sasaki T."/>
        </authorList>
    </citation>
    <scope>NUCLEOTIDE SEQUENCE [LARGE SCALE GENOMIC DNA]</scope>
    <source>
        <strain evidence="3">cv. Nipponbare</strain>
    </source>
</reference>